<reference evidence="1 2" key="1">
    <citation type="journal article" date="2015" name="Genome Announc.">
        <title>Complete genome sequences for 35 biothreat assay-relevant bacillus species.</title>
        <authorList>
            <person name="Johnson S.L."/>
            <person name="Daligault H.E."/>
            <person name="Davenport K.W."/>
            <person name="Jaissle J."/>
            <person name="Frey K.G."/>
            <person name="Ladner J.T."/>
            <person name="Broomall S.M."/>
            <person name="Bishop-Lilly K.A."/>
            <person name="Bruce D.C."/>
            <person name="Gibbons H.S."/>
            <person name="Coyne S.R."/>
            <person name="Lo C.C."/>
            <person name="Meincke L."/>
            <person name="Munk A.C."/>
            <person name="Koroleva G.I."/>
            <person name="Rosenzweig C.N."/>
            <person name="Palacios G.F."/>
            <person name="Redden C.L."/>
            <person name="Minogue T.D."/>
            <person name="Chain P.S."/>
        </authorList>
    </citation>
    <scope>NUCLEOTIDE SEQUENCE [LARGE SCALE GENOMIC DNA]</scope>
    <source>
        <strain evidence="2">ATCC 14581 / DSM 32 / JCM 2506 / NBRC 15308 / NCIMB 9376 / NCTC 10342 / NRRL B-14308 / VKM B-512</strain>
    </source>
</reference>
<evidence type="ECO:0008006" key="3">
    <source>
        <dbReference type="Google" id="ProtNLM"/>
    </source>
</evidence>
<sequence>MENLLRAAVRQRKQYLIEELLKKGIYKKENHHLFELTLSDLEKEYLARSK</sequence>
<dbReference type="Pfam" id="PF13076">
    <property type="entry name" value="Fur_reg_FbpA"/>
    <property type="match status" value="1"/>
</dbReference>
<dbReference type="AlphaFoldDB" id="A0A0B6ABZ6"/>
<name>A0A0B6ABZ6_PRIM2</name>
<dbReference type="EMBL" id="CP009920">
    <property type="protein sequence ID" value="AJI21066.1"/>
    <property type="molecule type" value="Genomic_DNA"/>
</dbReference>
<dbReference type="RefSeq" id="WP_034652581.1">
    <property type="nucleotide sequence ID" value="NZ_BCVB01000005.1"/>
</dbReference>
<gene>
    <name evidence="1" type="ORF">BG04_4425</name>
</gene>
<dbReference type="InterPro" id="IPR025072">
    <property type="entry name" value="Fur_reg_FbpA"/>
</dbReference>
<organism evidence="1 2">
    <name type="scientific">Priestia megaterium (strain ATCC 14581 / DSM 32 / CCUG 1817 / JCM 2506 / NBRC 15308 / NCIMB 9376 / NCTC 10342 / NRRL B-14308 / VKM B-512 / Ford 19)</name>
    <name type="common">Bacillus megaterium</name>
    <dbReference type="NCBI Taxonomy" id="1348623"/>
    <lineage>
        <taxon>Bacteria</taxon>
        <taxon>Bacillati</taxon>
        <taxon>Bacillota</taxon>
        <taxon>Bacilli</taxon>
        <taxon>Bacillales</taxon>
        <taxon>Bacillaceae</taxon>
        <taxon>Priestia</taxon>
    </lineage>
</organism>
<accession>A0A0B6ABZ6</accession>
<dbReference type="Proteomes" id="UP000031829">
    <property type="component" value="Chromosome"/>
</dbReference>
<dbReference type="GeneID" id="93642432"/>
<proteinExistence type="predicted"/>
<evidence type="ECO:0000313" key="1">
    <source>
        <dbReference type="EMBL" id="AJI21066.1"/>
    </source>
</evidence>
<protein>
    <recommendedName>
        <fullName evidence="3">Fur-regulated basic protein FbpA</fullName>
    </recommendedName>
</protein>
<evidence type="ECO:0000313" key="2">
    <source>
        <dbReference type="Proteomes" id="UP000031829"/>
    </source>
</evidence>
<dbReference type="KEGG" id="bmeg:BG04_4425"/>
<dbReference type="HOGENOM" id="CLU_208869_1_0_9"/>